<feature type="signal peptide" evidence="1">
    <location>
        <begin position="1"/>
        <end position="27"/>
    </location>
</feature>
<comment type="caution">
    <text evidence="2">The sequence shown here is derived from an EMBL/GenBank/DDBJ whole genome shotgun (WGS) entry which is preliminary data.</text>
</comment>
<keyword evidence="3" id="KW-1185">Reference proteome</keyword>
<dbReference type="PATRIC" id="fig|433924.3.peg.1606"/>
<sequence>MKKTVRQAGFALALAAGALLASPFATAADRASGSTYSQERAICGHIQQDRAACLREAGAAQQAARQGNLSSASADTYRQNALARCQLHKTNSDRAACEARVTGQGQTSIDGSVLGGGLIRETVTTLPPGSMAR</sequence>
<evidence type="ECO:0008006" key="4">
    <source>
        <dbReference type="Google" id="ProtNLM"/>
    </source>
</evidence>
<dbReference type="Proteomes" id="UP000072741">
    <property type="component" value="Unassembled WGS sequence"/>
</dbReference>
<protein>
    <recommendedName>
        <fullName evidence="4">Secreted protein</fullName>
    </recommendedName>
</protein>
<organism evidence="2 3">
    <name type="scientific">Pseudacidovorax intermedius</name>
    <dbReference type="NCBI Taxonomy" id="433924"/>
    <lineage>
        <taxon>Bacteria</taxon>
        <taxon>Pseudomonadati</taxon>
        <taxon>Pseudomonadota</taxon>
        <taxon>Betaproteobacteria</taxon>
        <taxon>Burkholderiales</taxon>
        <taxon>Comamonadaceae</taxon>
        <taxon>Pseudacidovorax</taxon>
    </lineage>
</organism>
<proteinExistence type="predicted"/>
<dbReference type="EMBL" id="LDSL01000171">
    <property type="protein sequence ID" value="KTT14750.1"/>
    <property type="molecule type" value="Genomic_DNA"/>
</dbReference>
<name>A0A147GMQ1_9BURK</name>
<dbReference type="OrthoDB" id="8780961at2"/>
<feature type="chain" id="PRO_5007546599" description="Secreted protein" evidence="1">
    <location>
        <begin position="28"/>
        <end position="133"/>
    </location>
</feature>
<dbReference type="AlphaFoldDB" id="A0A147GMQ1"/>
<dbReference type="RefSeq" id="WP_058644151.1">
    <property type="nucleotide sequence ID" value="NZ_LDSL01000171.1"/>
</dbReference>
<evidence type="ECO:0000313" key="2">
    <source>
        <dbReference type="EMBL" id="KTT14750.1"/>
    </source>
</evidence>
<reference evidence="2 3" key="1">
    <citation type="journal article" date="2016" name="Front. Microbiol.">
        <title>Genomic Resource of Rice Seed Associated Bacteria.</title>
        <authorList>
            <person name="Midha S."/>
            <person name="Bansal K."/>
            <person name="Sharma S."/>
            <person name="Kumar N."/>
            <person name="Patil P.P."/>
            <person name="Chaudhry V."/>
            <person name="Patil P.B."/>
        </authorList>
    </citation>
    <scope>NUCLEOTIDE SEQUENCE [LARGE SCALE GENOMIC DNA]</scope>
    <source>
        <strain evidence="2 3">NS331</strain>
    </source>
</reference>
<evidence type="ECO:0000256" key="1">
    <source>
        <dbReference type="SAM" id="SignalP"/>
    </source>
</evidence>
<keyword evidence="1" id="KW-0732">Signal</keyword>
<evidence type="ECO:0000313" key="3">
    <source>
        <dbReference type="Proteomes" id="UP000072741"/>
    </source>
</evidence>
<gene>
    <name evidence="2" type="ORF">NS331_22445</name>
</gene>
<accession>A0A147GMQ1</accession>